<evidence type="ECO:0000256" key="1">
    <source>
        <dbReference type="ARBA" id="ARBA00002332"/>
    </source>
</evidence>
<keyword evidence="8 10" id="KW-0067">ATP-binding</keyword>
<keyword evidence="9" id="KW-0315">Glutamine amidotransferase</keyword>
<dbReference type="PANTHER" id="PTHR11922">
    <property type="entry name" value="GMP SYNTHASE-RELATED"/>
    <property type="match status" value="1"/>
</dbReference>
<dbReference type="InterPro" id="IPR025777">
    <property type="entry name" value="GMPS_ATP_PPase_dom"/>
</dbReference>
<comment type="function">
    <text evidence="1">Catalyzes the synthesis of GMP from XMP.</text>
</comment>
<dbReference type="InterPro" id="IPR022310">
    <property type="entry name" value="NAD/GMP_synthase"/>
</dbReference>
<dbReference type="PANTHER" id="PTHR11922:SF2">
    <property type="entry name" value="GMP SYNTHASE [GLUTAMINE-HYDROLYZING]"/>
    <property type="match status" value="1"/>
</dbReference>
<dbReference type="UniPathway" id="UPA00189">
    <property type="reaction ID" value="UER00296"/>
</dbReference>
<dbReference type="EC" id="6.3.5.2" evidence="3"/>
<dbReference type="InterPro" id="IPR017926">
    <property type="entry name" value="GATASE"/>
</dbReference>
<evidence type="ECO:0000256" key="3">
    <source>
        <dbReference type="ARBA" id="ARBA00012746"/>
    </source>
</evidence>
<protein>
    <recommendedName>
        <fullName evidence="3">GMP synthase (glutamine-hydrolyzing)</fullName>
        <ecNumber evidence="3">6.3.5.2</ecNumber>
    </recommendedName>
</protein>
<dbReference type="Proteomes" id="UP000230154">
    <property type="component" value="Unassembled WGS sequence"/>
</dbReference>
<dbReference type="Gene3D" id="3.40.50.620">
    <property type="entry name" value="HUPs"/>
    <property type="match status" value="1"/>
</dbReference>
<evidence type="ECO:0000256" key="10">
    <source>
        <dbReference type="PROSITE-ProRule" id="PRU00886"/>
    </source>
</evidence>
<evidence type="ECO:0000256" key="9">
    <source>
        <dbReference type="ARBA" id="ARBA00022962"/>
    </source>
</evidence>
<evidence type="ECO:0000256" key="5">
    <source>
        <dbReference type="ARBA" id="ARBA00022741"/>
    </source>
</evidence>
<dbReference type="CDD" id="cd01997">
    <property type="entry name" value="GMP_synthase_C"/>
    <property type="match status" value="1"/>
</dbReference>
<keyword evidence="4" id="KW-0436">Ligase</keyword>
<organism evidence="12 13">
    <name type="scientific">Candidatus Magasanikbacteria bacterium CG10_big_fil_rev_8_21_14_0_10_47_10</name>
    <dbReference type="NCBI Taxonomy" id="1974652"/>
    <lineage>
        <taxon>Bacteria</taxon>
        <taxon>Candidatus Magasanikiibacteriota</taxon>
    </lineage>
</organism>
<evidence type="ECO:0000256" key="7">
    <source>
        <dbReference type="ARBA" id="ARBA00022755"/>
    </source>
</evidence>
<dbReference type="PRINTS" id="PR00097">
    <property type="entry name" value="ANTSNTHASEII"/>
</dbReference>
<feature type="domain" description="GMPS ATP-PPase" evidence="11">
    <location>
        <begin position="197"/>
        <end position="393"/>
    </location>
</feature>
<dbReference type="SUPFAM" id="SSF52317">
    <property type="entry name" value="Class I glutamine amidotransferase-like"/>
    <property type="match status" value="1"/>
</dbReference>
<dbReference type="Gene3D" id="3.30.300.10">
    <property type="match status" value="2"/>
</dbReference>
<dbReference type="GO" id="GO:0003921">
    <property type="term" value="F:GMP synthase activity"/>
    <property type="evidence" value="ECO:0007669"/>
    <property type="project" value="InterPro"/>
</dbReference>
<reference evidence="13" key="1">
    <citation type="submission" date="2017-09" db="EMBL/GenBank/DDBJ databases">
        <title>Depth-based differentiation of microbial function through sediment-hosted aquifers and enrichment of novel symbionts in the deep terrestrial subsurface.</title>
        <authorList>
            <person name="Probst A.J."/>
            <person name="Ladd B."/>
            <person name="Jarett J.K."/>
            <person name="Geller-Mcgrath D.E."/>
            <person name="Sieber C.M.K."/>
            <person name="Emerson J.B."/>
            <person name="Anantharaman K."/>
            <person name="Thomas B.C."/>
            <person name="Malmstrom R."/>
            <person name="Stieglmeier M."/>
            <person name="Klingl A."/>
            <person name="Woyke T."/>
            <person name="Ryan C.M."/>
            <person name="Banfield J.F."/>
        </authorList>
    </citation>
    <scope>NUCLEOTIDE SEQUENCE [LARGE SCALE GENOMIC DNA]</scope>
</reference>
<gene>
    <name evidence="12" type="ORF">COU35_03815</name>
</gene>
<dbReference type="GO" id="GO:0005524">
    <property type="term" value="F:ATP binding"/>
    <property type="evidence" value="ECO:0007669"/>
    <property type="project" value="UniProtKB-UniRule"/>
</dbReference>
<dbReference type="AlphaFoldDB" id="A0A2H0TRW9"/>
<evidence type="ECO:0000259" key="11">
    <source>
        <dbReference type="PROSITE" id="PS51553"/>
    </source>
</evidence>
<dbReference type="Gene3D" id="3.40.50.880">
    <property type="match status" value="1"/>
</dbReference>
<dbReference type="EMBL" id="PFCB01000028">
    <property type="protein sequence ID" value="PIR74157.1"/>
    <property type="molecule type" value="Genomic_DNA"/>
</dbReference>
<keyword evidence="5 10" id="KW-0547">Nucleotide-binding</keyword>
<evidence type="ECO:0000313" key="13">
    <source>
        <dbReference type="Proteomes" id="UP000230154"/>
    </source>
</evidence>
<dbReference type="SUPFAM" id="SSF54810">
    <property type="entry name" value="GMP synthetase C-terminal dimerisation domain"/>
    <property type="match status" value="2"/>
</dbReference>
<dbReference type="NCBIfam" id="TIGR00888">
    <property type="entry name" value="guaA_Nterm"/>
    <property type="match status" value="1"/>
</dbReference>
<dbReference type="Pfam" id="PF02540">
    <property type="entry name" value="NAD_synthase"/>
    <property type="match status" value="1"/>
</dbReference>
<dbReference type="PROSITE" id="PS51553">
    <property type="entry name" value="GMPS_ATP_PPASE"/>
    <property type="match status" value="1"/>
</dbReference>
<evidence type="ECO:0000256" key="2">
    <source>
        <dbReference type="ARBA" id="ARBA00005153"/>
    </source>
</evidence>
<dbReference type="PRINTS" id="PR00099">
    <property type="entry name" value="CPSGATASE"/>
</dbReference>
<dbReference type="InterPro" id="IPR001674">
    <property type="entry name" value="GMP_synth_C"/>
</dbReference>
<keyword evidence="6 10" id="KW-0332">GMP biosynthesis</keyword>
<dbReference type="PRINTS" id="PR00096">
    <property type="entry name" value="GATASE"/>
</dbReference>
<dbReference type="InterPro" id="IPR029062">
    <property type="entry name" value="Class_I_gatase-like"/>
</dbReference>
<comment type="caution">
    <text evidence="12">The sequence shown here is derived from an EMBL/GenBank/DDBJ whole genome shotgun (WGS) entry which is preliminary data.</text>
</comment>
<dbReference type="InterPro" id="IPR014729">
    <property type="entry name" value="Rossmann-like_a/b/a_fold"/>
</dbReference>
<name>A0A2H0TRW9_9BACT</name>
<proteinExistence type="predicted"/>
<keyword evidence="7 10" id="KW-0658">Purine biosynthesis</keyword>
<dbReference type="FunFam" id="3.40.50.880:FF:000001">
    <property type="entry name" value="GMP synthase [glutamine-hydrolyzing]"/>
    <property type="match status" value="1"/>
</dbReference>
<dbReference type="GO" id="GO:0005829">
    <property type="term" value="C:cytosol"/>
    <property type="evidence" value="ECO:0007669"/>
    <property type="project" value="TreeGrafter"/>
</dbReference>
<dbReference type="InterPro" id="IPR004739">
    <property type="entry name" value="GMP_synth_GATase"/>
</dbReference>
<evidence type="ECO:0000256" key="8">
    <source>
        <dbReference type="ARBA" id="ARBA00022840"/>
    </source>
</evidence>
<dbReference type="NCBIfam" id="NF000848">
    <property type="entry name" value="PRK00074.1"/>
    <property type="match status" value="1"/>
</dbReference>
<accession>A0A2H0TRW9</accession>
<dbReference type="PROSITE" id="PS51273">
    <property type="entry name" value="GATASE_TYPE_1"/>
    <property type="match status" value="1"/>
</dbReference>
<dbReference type="CDD" id="cd01742">
    <property type="entry name" value="GATase1_GMP_Synthase"/>
    <property type="match status" value="1"/>
</dbReference>
<comment type="pathway">
    <text evidence="2">Purine metabolism; GMP biosynthesis; GMP from XMP (L-Gln route): step 1/1.</text>
</comment>
<dbReference type="Pfam" id="PF00117">
    <property type="entry name" value="GATase"/>
    <property type="match status" value="1"/>
</dbReference>
<dbReference type="Pfam" id="PF00958">
    <property type="entry name" value="GMP_synt_C"/>
    <property type="match status" value="1"/>
</dbReference>
<evidence type="ECO:0000313" key="12">
    <source>
        <dbReference type="EMBL" id="PIR74157.1"/>
    </source>
</evidence>
<dbReference type="SUPFAM" id="SSF52402">
    <property type="entry name" value="Adenine nucleotide alpha hydrolases-like"/>
    <property type="match status" value="1"/>
</dbReference>
<evidence type="ECO:0000256" key="6">
    <source>
        <dbReference type="ARBA" id="ARBA00022749"/>
    </source>
</evidence>
<evidence type="ECO:0000256" key="4">
    <source>
        <dbReference type="ARBA" id="ARBA00022598"/>
    </source>
</evidence>
<sequence length="630" mass="69584">MIQTTMKDHIAILDFGSQYTHLIARRVRELGVRSHIYSSTTLADDLVHAAGIILSGGPGSIVKNGPLTHDPDIFEIGVPMLGLCYGHQLMAYHFGGRLAAGTAREYGSADLHISDSAIFNQIGNTTTVWMSHGEHVADLPDEFVCIANTGNGSVGAMSHEERRLFGFQYHPEVHHSSDGITMLRNFIFDICNAQKNWSTANQLEQIQCQIISEAGNKNVFLLLSGGVDSTVCYALLKKTLGKHRVYGLHVDHGMMRKNESTQVTKALAAIGLDDLHVANAETTFLEALRGVVDPEQKRKIIGDLFIDIANTVMADLKMNNGNWLLGQGTIYPDTIESGGTKNADTIKTHHNRVDKINEMIAQGLVIEPIKDLYKDEVRAVGRELGLPSEIVDRHPFPGPGLAIRCLCSDGSTERASVIASPDHNTRHCERSEAIPHINGIAAVAALPRNNEIKSSTAYTIYRLPIKSVGVQGDERSYAHPAVLTGSYSLHELQQLSPTITNQHHDINRVLGLIYGDINKLNASLMHKADVCNARLDLLRNIDQRVNTIVQRDPNWNKVWQMPIVLIPFGHTKKESLVIRPVESSEAMTVSFAPLHPDTLRVIIEDLTVSQQVDYIFYDLTNKPPGTIEWE</sequence>
<feature type="binding site" evidence="10">
    <location>
        <begin position="224"/>
        <end position="230"/>
    </location>
    <ligand>
        <name>ATP</name>
        <dbReference type="ChEBI" id="CHEBI:30616"/>
    </ligand>
</feature>